<keyword evidence="6" id="KW-0288">FMN</keyword>
<keyword evidence="7 16" id="KW-0812">Transmembrane</keyword>
<dbReference type="GO" id="GO:0016655">
    <property type="term" value="F:oxidoreductase activity, acting on NAD(P)H, quinone or similar compound as acceptor"/>
    <property type="evidence" value="ECO:0007669"/>
    <property type="project" value="InterPro"/>
</dbReference>
<proteinExistence type="predicted"/>
<comment type="caution">
    <text evidence="18">The sequence shown here is derived from an EMBL/GenBank/DDBJ whole genome shotgun (WGS) entry which is preliminary data.</text>
</comment>
<protein>
    <submittedName>
        <fullName evidence="18">FMN-binding protein</fullName>
    </submittedName>
</protein>
<name>A0A974GVH1_SEDHY</name>
<evidence type="ECO:0000256" key="4">
    <source>
        <dbReference type="ARBA" id="ARBA00022553"/>
    </source>
</evidence>
<reference evidence="18" key="1">
    <citation type="submission" date="2020-07" db="EMBL/GenBank/DDBJ databases">
        <title>Genomic analysis of a strain of Sedimentibacter Hydroxybenzoicus DSM7310.</title>
        <authorList>
            <person name="Ma S."/>
        </authorList>
    </citation>
    <scope>NUCLEOTIDE SEQUENCE</scope>
    <source>
        <strain evidence="18">DSM 7310</strain>
    </source>
</reference>
<dbReference type="PIRSF" id="PIRSF006091">
    <property type="entry name" value="E_trnsport_RnfG"/>
    <property type="match status" value="1"/>
</dbReference>
<evidence type="ECO:0000256" key="1">
    <source>
        <dbReference type="ARBA" id="ARBA00022448"/>
    </source>
</evidence>
<evidence type="ECO:0000256" key="9">
    <source>
        <dbReference type="ARBA" id="ARBA00022989"/>
    </source>
</evidence>
<keyword evidence="8" id="KW-1278">Translocase</keyword>
<feature type="transmembrane region" description="Helical" evidence="16">
    <location>
        <begin position="6"/>
        <end position="30"/>
    </location>
</feature>
<dbReference type="GO" id="GO:0009055">
    <property type="term" value="F:electron transfer activity"/>
    <property type="evidence" value="ECO:0007669"/>
    <property type="project" value="InterPro"/>
</dbReference>
<keyword evidence="3" id="KW-0997">Cell inner membrane</keyword>
<keyword evidence="15" id="KW-0739">Sodium transport</keyword>
<evidence type="ECO:0000256" key="13">
    <source>
        <dbReference type="ARBA" id="ARBA00023075"/>
    </source>
</evidence>
<evidence type="ECO:0000256" key="8">
    <source>
        <dbReference type="ARBA" id="ARBA00022967"/>
    </source>
</evidence>
<dbReference type="InterPro" id="IPR010209">
    <property type="entry name" value="Ion_transpt_RnfG/RsxG"/>
</dbReference>
<keyword evidence="19" id="KW-1185">Reference proteome</keyword>
<evidence type="ECO:0000256" key="5">
    <source>
        <dbReference type="ARBA" id="ARBA00022630"/>
    </source>
</evidence>
<keyword evidence="11" id="KW-0915">Sodium</keyword>
<evidence type="ECO:0000256" key="15">
    <source>
        <dbReference type="ARBA" id="ARBA00023201"/>
    </source>
</evidence>
<accession>A0A974GVH1</accession>
<dbReference type="InterPro" id="IPR007329">
    <property type="entry name" value="FMN-bd"/>
</dbReference>
<evidence type="ECO:0000256" key="14">
    <source>
        <dbReference type="ARBA" id="ARBA00023136"/>
    </source>
</evidence>
<evidence type="ECO:0000313" key="18">
    <source>
        <dbReference type="EMBL" id="NYB73329.1"/>
    </source>
</evidence>
<dbReference type="Pfam" id="PF04205">
    <property type="entry name" value="FMN_bind"/>
    <property type="match status" value="1"/>
</dbReference>
<dbReference type="AlphaFoldDB" id="A0A974GVH1"/>
<dbReference type="GO" id="GO:0006814">
    <property type="term" value="P:sodium ion transport"/>
    <property type="evidence" value="ECO:0007669"/>
    <property type="project" value="UniProtKB-KW"/>
</dbReference>
<gene>
    <name evidence="18" type="ORF">HZF24_04165</name>
</gene>
<dbReference type="EMBL" id="JACBNQ010000002">
    <property type="protein sequence ID" value="NYB73329.1"/>
    <property type="molecule type" value="Genomic_DNA"/>
</dbReference>
<keyword evidence="14 16" id="KW-0472">Membrane</keyword>
<dbReference type="Proteomes" id="UP000611629">
    <property type="component" value="Unassembled WGS sequence"/>
</dbReference>
<evidence type="ECO:0000313" key="19">
    <source>
        <dbReference type="Proteomes" id="UP000611629"/>
    </source>
</evidence>
<dbReference type="GO" id="GO:0010181">
    <property type="term" value="F:FMN binding"/>
    <property type="evidence" value="ECO:0007669"/>
    <property type="project" value="InterPro"/>
</dbReference>
<dbReference type="PANTHER" id="PTHR37838">
    <property type="entry name" value="NA(+)-TRANSLOCATING NADH-QUINONE REDUCTASE SUBUNIT C"/>
    <property type="match status" value="1"/>
</dbReference>
<sequence length="200" mass="22260">MKNSLYYPILFMIAVTVVFIAILASINYMLTDTIAFNQESELRQKILYIFDVLPENDDPQEIKRAFDEKIKQKTINDIEVYTLIENNQEAAYAVPINGPGLWGSINAYIGLNKDFTKIIGIEFITQSETPGLGGRISEDIYKNQFRNIDIEGAADGNYIISSPQPGSNVDAIAGATQTSSAVVKMINEDLNTFFESTGVR</sequence>
<dbReference type="PANTHER" id="PTHR37838:SF1">
    <property type="entry name" value="NA(+)-TRANSLOCATING NADH-QUINONE REDUCTASE SUBUNIT C"/>
    <property type="match status" value="1"/>
</dbReference>
<dbReference type="GO" id="GO:0005886">
    <property type="term" value="C:plasma membrane"/>
    <property type="evidence" value="ECO:0007669"/>
    <property type="project" value="InterPro"/>
</dbReference>
<evidence type="ECO:0000256" key="12">
    <source>
        <dbReference type="ARBA" id="ARBA00023065"/>
    </source>
</evidence>
<evidence type="ECO:0000256" key="11">
    <source>
        <dbReference type="ARBA" id="ARBA00023053"/>
    </source>
</evidence>
<dbReference type="RefSeq" id="WP_179237009.1">
    <property type="nucleotide sequence ID" value="NZ_JACBNQ010000002.1"/>
</dbReference>
<keyword evidence="2" id="KW-1003">Cell membrane</keyword>
<evidence type="ECO:0000256" key="2">
    <source>
        <dbReference type="ARBA" id="ARBA00022475"/>
    </source>
</evidence>
<keyword evidence="12" id="KW-0406">Ion transport</keyword>
<keyword evidence="13" id="KW-0830">Ubiquinone</keyword>
<dbReference type="SMART" id="SM00900">
    <property type="entry name" value="FMN_bind"/>
    <property type="match status" value="1"/>
</dbReference>
<evidence type="ECO:0000256" key="10">
    <source>
        <dbReference type="ARBA" id="ARBA00023027"/>
    </source>
</evidence>
<evidence type="ECO:0000259" key="17">
    <source>
        <dbReference type="SMART" id="SM00900"/>
    </source>
</evidence>
<keyword evidence="9 16" id="KW-1133">Transmembrane helix</keyword>
<dbReference type="InterPro" id="IPR010204">
    <property type="entry name" value="NqrC"/>
</dbReference>
<evidence type="ECO:0000256" key="3">
    <source>
        <dbReference type="ARBA" id="ARBA00022519"/>
    </source>
</evidence>
<organism evidence="18 19">
    <name type="scientific">Sedimentibacter hydroxybenzoicus DSM 7310</name>
    <dbReference type="NCBI Taxonomy" id="1123245"/>
    <lineage>
        <taxon>Bacteria</taxon>
        <taxon>Bacillati</taxon>
        <taxon>Bacillota</taxon>
        <taxon>Tissierellia</taxon>
        <taxon>Sedimentibacter</taxon>
    </lineage>
</organism>
<keyword evidence="5" id="KW-0285">Flavoprotein</keyword>
<keyword evidence="1" id="KW-0813">Transport</keyword>
<evidence type="ECO:0000256" key="16">
    <source>
        <dbReference type="SAM" id="Phobius"/>
    </source>
</evidence>
<evidence type="ECO:0000256" key="7">
    <source>
        <dbReference type="ARBA" id="ARBA00022692"/>
    </source>
</evidence>
<evidence type="ECO:0000256" key="6">
    <source>
        <dbReference type="ARBA" id="ARBA00022643"/>
    </source>
</evidence>
<keyword evidence="10" id="KW-0520">NAD</keyword>
<dbReference type="GO" id="GO:0022900">
    <property type="term" value="P:electron transport chain"/>
    <property type="evidence" value="ECO:0007669"/>
    <property type="project" value="InterPro"/>
</dbReference>
<feature type="domain" description="FMN-binding" evidence="17">
    <location>
        <begin position="100"/>
        <end position="193"/>
    </location>
</feature>
<keyword evidence="4" id="KW-0597">Phosphoprotein</keyword>